<feature type="compositionally biased region" description="Basic and acidic residues" evidence="1">
    <location>
        <begin position="1"/>
        <end position="10"/>
    </location>
</feature>
<evidence type="ECO:0000313" key="2">
    <source>
        <dbReference type="EMBL" id="MBB3729526.1"/>
    </source>
</evidence>
<organism evidence="2 3">
    <name type="scientific">Nonomuraea dietziae</name>
    <dbReference type="NCBI Taxonomy" id="65515"/>
    <lineage>
        <taxon>Bacteria</taxon>
        <taxon>Bacillati</taxon>
        <taxon>Actinomycetota</taxon>
        <taxon>Actinomycetes</taxon>
        <taxon>Streptosporangiales</taxon>
        <taxon>Streptosporangiaceae</taxon>
        <taxon>Nonomuraea</taxon>
    </lineage>
</organism>
<name>A0A7W5V2Y2_9ACTN</name>
<evidence type="ECO:0000313" key="3">
    <source>
        <dbReference type="Proteomes" id="UP000579945"/>
    </source>
</evidence>
<comment type="caution">
    <text evidence="2">The sequence shown here is derived from an EMBL/GenBank/DDBJ whole genome shotgun (WGS) entry which is preliminary data.</text>
</comment>
<reference evidence="2 3" key="1">
    <citation type="submission" date="2020-08" db="EMBL/GenBank/DDBJ databases">
        <title>Sequencing the genomes of 1000 actinobacteria strains.</title>
        <authorList>
            <person name="Klenk H.-P."/>
        </authorList>
    </citation>
    <scope>NUCLEOTIDE SEQUENCE [LARGE SCALE GENOMIC DNA]</scope>
    <source>
        <strain evidence="2 3">DSM 44320</strain>
    </source>
</reference>
<dbReference type="AlphaFoldDB" id="A0A7W5V2Y2"/>
<dbReference type="RefSeq" id="WP_183652924.1">
    <property type="nucleotide sequence ID" value="NZ_BAAAXX010000021.1"/>
</dbReference>
<evidence type="ECO:0000256" key="1">
    <source>
        <dbReference type="SAM" id="MobiDB-lite"/>
    </source>
</evidence>
<proteinExistence type="predicted"/>
<feature type="region of interest" description="Disordered" evidence="1">
    <location>
        <begin position="1"/>
        <end position="39"/>
    </location>
</feature>
<accession>A0A7W5V2Y2</accession>
<dbReference type="GeneID" id="95391709"/>
<keyword evidence="3" id="KW-1185">Reference proteome</keyword>
<dbReference type="EMBL" id="JACIBV010000001">
    <property type="protein sequence ID" value="MBB3729526.1"/>
    <property type="molecule type" value="Genomic_DNA"/>
</dbReference>
<gene>
    <name evidence="2" type="ORF">FHR33_005386</name>
</gene>
<sequence>MSAARGERRAFTVSLDEESGEPVAELASDGGAGDSAPYPLDALGRGRLSARLHSADGAHVTMTTLLEDTTTLDRRRIHFMGPVHQ</sequence>
<protein>
    <submittedName>
        <fullName evidence="2">Uncharacterized protein</fullName>
    </submittedName>
</protein>
<dbReference type="Proteomes" id="UP000579945">
    <property type="component" value="Unassembled WGS sequence"/>
</dbReference>